<dbReference type="InterPro" id="IPR000160">
    <property type="entry name" value="GGDEF_dom"/>
</dbReference>
<dbReference type="InterPro" id="IPR029787">
    <property type="entry name" value="Nucleotide_cyclase"/>
</dbReference>
<evidence type="ECO:0000259" key="2">
    <source>
        <dbReference type="PROSITE" id="PS50112"/>
    </source>
</evidence>
<keyword evidence="1" id="KW-0812">Transmembrane</keyword>
<dbReference type="SMART" id="SM00267">
    <property type="entry name" value="GGDEF"/>
    <property type="match status" value="1"/>
</dbReference>
<dbReference type="InterPro" id="IPR000014">
    <property type="entry name" value="PAS"/>
</dbReference>
<dbReference type="CDD" id="cd01949">
    <property type="entry name" value="GGDEF"/>
    <property type="match status" value="1"/>
</dbReference>
<reference evidence="4 5" key="1">
    <citation type="submission" date="2015-12" db="EMBL/GenBank/DDBJ databases">
        <title>Nitrous oxide reduction kinetics distinguish bacteria harboring typical versus atypical NosZ.</title>
        <authorList>
            <person name="Yoon S."/>
            <person name="Nissen S."/>
            <person name="Park D."/>
            <person name="Sanford R.A."/>
            <person name="Loeffler F.E."/>
        </authorList>
    </citation>
    <scope>NUCLEOTIDE SEQUENCE [LARGE SCALE GENOMIC DNA]</scope>
    <source>
        <strain evidence="4 5">ATCC BAA-841</strain>
    </source>
</reference>
<feature type="domain" description="PAS" evidence="2">
    <location>
        <begin position="412"/>
        <end position="457"/>
    </location>
</feature>
<evidence type="ECO:0000313" key="4">
    <source>
        <dbReference type="EMBL" id="KXB29458.1"/>
    </source>
</evidence>
<dbReference type="PROSITE" id="PS50112">
    <property type="entry name" value="PAS"/>
    <property type="match status" value="2"/>
</dbReference>
<dbReference type="InterPro" id="IPR043128">
    <property type="entry name" value="Rev_trsase/Diguanyl_cyclase"/>
</dbReference>
<feature type="transmembrane region" description="Helical" evidence="1">
    <location>
        <begin position="12"/>
        <end position="35"/>
    </location>
</feature>
<dbReference type="InterPro" id="IPR035965">
    <property type="entry name" value="PAS-like_dom_sf"/>
</dbReference>
<dbReference type="Pfam" id="PF13188">
    <property type="entry name" value="PAS_8"/>
    <property type="match status" value="1"/>
</dbReference>
<dbReference type="PROSITE" id="PS50887">
    <property type="entry name" value="GGDEF"/>
    <property type="match status" value="1"/>
</dbReference>
<dbReference type="Pfam" id="PF13426">
    <property type="entry name" value="PAS_9"/>
    <property type="match status" value="1"/>
</dbReference>
<dbReference type="FunFam" id="3.30.70.270:FF:000001">
    <property type="entry name" value="Diguanylate cyclase domain protein"/>
    <property type="match status" value="1"/>
</dbReference>
<gene>
    <name evidence="4" type="ORF">AT959_16025</name>
</gene>
<dbReference type="Proteomes" id="UP000070186">
    <property type="component" value="Unassembled WGS sequence"/>
</dbReference>
<proteinExistence type="predicted"/>
<feature type="domain" description="GGDEF" evidence="3">
    <location>
        <begin position="570"/>
        <end position="703"/>
    </location>
</feature>
<dbReference type="SUPFAM" id="SSF55073">
    <property type="entry name" value="Nucleotide cyclase"/>
    <property type="match status" value="1"/>
</dbReference>
<dbReference type="STRING" id="281362.AT959_16025"/>
<dbReference type="InterPro" id="IPR052155">
    <property type="entry name" value="Biofilm_reg_signaling"/>
</dbReference>
<dbReference type="Pfam" id="PF00990">
    <property type="entry name" value="GGDEF"/>
    <property type="match status" value="1"/>
</dbReference>
<dbReference type="PANTHER" id="PTHR44757:SF2">
    <property type="entry name" value="BIOFILM ARCHITECTURE MAINTENANCE PROTEIN MBAA"/>
    <property type="match status" value="1"/>
</dbReference>
<accession>A0A133XET5</accession>
<dbReference type="Gene3D" id="3.30.450.290">
    <property type="match status" value="1"/>
</dbReference>
<evidence type="ECO:0000313" key="5">
    <source>
        <dbReference type="Proteomes" id="UP000070186"/>
    </source>
</evidence>
<name>A0A133XET5_9RHOO</name>
<dbReference type="Pfam" id="PF11845">
    <property type="entry name" value="Tll0287-like"/>
    <property type="match status" value="1"/>
</dbReference>
<protein>
    <recommendedName>
        <fullName evidence="6">Diguanylate cyclase</fullName>
    </recommendedName>
</protein>
<dbReference type="CDD" id="cd00130">
    <property type="entry name" value="PAS"/>
    <property type="match status" value="2"/>
</dbReference>
<dbReference type="EMBL" id="LODL01000035">
    <property type="protein sequence ID" value="KXB29458.1"/>
    <property type="molecule type" value="Genomic_DNA"/>
</dbReference>
<dbReference type="NCBIfam" id="TIGR00254">
    <property type="entry name" value="GGDEF"/>
    <property type="match status" value="1"/>
</dbReference>
<dbReference type="AlphaFoldDB" id="A0A133XET5"/>
<evidence type="ECO:0000259" key="3">
    <source>
        <dbReference type="PROSITE" id="PS50887"/>
    </source>
</evidence>
<keyword evidence="1" id="KW-0472">Membrane</keyword>
<dbReference type="Gene3D" id="3.30.70.270">
    <property type="match status" value="1"/>
</dbReference>
<dbReference type="Gene3D" id="3.30.450.20">
    <property type="entry name" value="PAS domain"/>
    <property type="match status" value="2"/>
</dbReference>
<keyword evidence="5" id="KW-1185">Reference proteome</keyword>
<dbReference type="SMART" id="SM00091">
    <property type="entry name" value="PAS"/>
    <property type="match status" value="2"/>
</dbReference>
<dbReference type="GO" id="GO:0003824">
    <property type="term" value="F:catalytic activity"/>
    <property type="evidence" value="ECO:0007669"/>
    <property type="project" value="UniProtKB-ARBA"/>
</dbReference>
<dbReference type="NCBIfam" id="TIGR00229">
    <property type="entry name" value="sensory_box"/>
    <property type="match status" value="2"/>
</dbReference>
<feature type="domain" description="PAS" evidence="2">
    <location>
        <begin position="287"/>
        <end position="358"/>
    </location>
</feature>
<sequence length="706" mass="77880">MSASPQFAGYRLGVAFIYLVVAVICGLAVAIDFRFIDDNIEYLARERGNALFRLVELTRDWNAGHGGVYVPVTELTQPNPYLSHPKRDLTTVDGTRLTMINPAFMTRQIAEIAEQADGVKFRITSLKPIRPGNGADEWEASALQRFETHKAEEALSLLGTGEAAVYRYMAPLYVKKSCLACHAGQGYVQGMVRGGISVTMPAARMLAVRTQQRQRAVFLMVAAALLVAGLLHYAAARSRRYFWRLSEVSAGQERLIAERTQELSAANAHLLEEVAERQRNERLINDSKARYRSVIEASQDGIMIFEAPAFLIIFANERAAEILGCAPEQMIGHPILDYIHPLDRGVVADRLGRRLRGEPVSASSRLRFLRAGSLLARVADVHVAKIDVGANEAPQWVVNVSDMTDRIADERALQIAAAVMENASEGIIVTDSENLIIQANPAFSVITGYPVREVLGRDPKLLASGRHGAEFYAAMWQALARNGHWEGEIWNKRRDGRIYASWLAISLIHGEAAESGGRHVATFIDITQRKEAEELLRHKAQSDPLTDLPNRALFYDRLQMSMTQARRYGEAFALLYIDLDHFKAVNDSMGHAAGDELLLETARRLRLLVRESDTVARLGGDEFAVILPKIVNPAEAEDVARRIVGSLGQEYLLEAGEARISASVGVAIFPEHGEDMDVLKRSADAALYAAKAGGRNAYRLFGPGMA</sequence>
<feature type="transmembrane region" description="Helical" evidence="1">
    <location>
        <begin position="216"/>
        <end position="235"/>
    </location>
</feature>
<keyword evidence="1" id="KW-1133">Transmembrane helix</keyword>
<dbReference type="InterPro" id="IPR021796">
    <property type="entry name" value="Tll0287-like_dom"/>
</dbReference>
<evidence type="ECO:0008006" key="6">
    <source>
        <dbReference type="Google" id="ProtNLM"/>
    </source>
</evidence>
<comment type="caution">
    <text evidence="4">The sequence shown here is derived from an EMBL/GenBank/DDBJ whole genome shotgun (WGS) entry which is preliminary data.</text>
</comment>
<dbReference type="PANTHER" id="PTHR44757">
    <property type="entry name" value="DIGUANYLATE CYCLASE DGCP"/>
    <property type="match status" value="1"/>
</dbReference>
<dbReference type="SUPFAM" id="SSF55785">
    <property type="entry name" value="PYP-like sensor domain (PAS domain)"/>
    <property type="match status" value="2"/>
</dbReference>
<organism evidence="4 5">
    <name type="scientific">Dechloromonas denitrificans</name>
    <dbReference type="NCBI Taxonomy" id="281362"/>
    <lineage>
        <taxon>Bacteria</taxon>
        <taxon>Pseudomonadati</taxon>
        <taxon>Pseudomonadota</taxon>
        <taxon>Betaproteobacteria</taxon>
        <taxon>Rhodocyclales</taxon>
        <taxon>Azonexaceae</taxon>
        <taxon>Dechloromonas</taxon>
    </lineage>
</organism>
<evidence type="ECO:0000256" key="1">
    <source>
        <dbReference type="SAM" id="Phobius"/>
    </source>
</evidence>